<accession>A0AAD5TE45</accession>
<feature type="compositionally biased region" description="Pro residues" evidence="1">
    <location>
        <begin position="362"/>
        <end position="371"/>
    </location>
</feature>
<dbReference type="EMBL" id="JADGJQ010000113">
    <property type="protein sequence ID" value="KAJ3169029.1"/>
    <property type="molecule type" value="Genomic_DNA"/>
</dbReference>
<keyword evidence="3" id="KW-1185">Reference proteome</keyword>
<feature type="region of interest" description="Disordered" evidence="1">
    <location>
        <begin position="360"/>
        <end position="457"/>
    </location>
</feature>
<gene>
    <name evidence="2" type="ORF">HDU87_000903</name>
</gene>
<evidence type="ECO:0000313" key="2">
    <source>
        <dbReference type="EMBL" id="KAJ3169029.1"/>
    </source>
</evidence>
<feature type="compositionally biased region" description="Basic and acidic residues" evidence="1">
    <location>
        <begin position="301"/>
        <end position="318"/>
    </location>
</feature>
<proteinExistence type="predicted"/>
<dbReference type="AlphaFoldDB" id="A0AAD5TE45"/>
<dbReference type="Proteomes" id="UP001212152">
    <property type="component" value="Unassembled WGS sequence"/>
</dbReference>
<evidence type="ECO:0000313" key="3">
    <source>
        <dbReference type="Proteomes" id="UP001212152"/>
    </source>
</evidence>
<feature type="compositionally biased region" description="Pro residues" evidence="1">
    <location>
        <begin position="176"/>
        <end position="187"/>
    </location>
</feature>
<reference evidence="2" key="1">
    <citation type="submission" date="2020-05" db="EMBL/GenBank/DDBJ databases">
        <title>Phylogenomic resolution of chytrid fungi.</title>
        <authorList>
            <person name="Stajich J.E."/>
            <person name="Amses K."/>
            <person name="Simmons R."/>
            <person name="Seto K."/>
            <person name="Myers J."/>
            <person name="Bonds A."/>
            <person name="Quandt C.A."/>
            <person name="Barry K."/>
            <person name="Liu P."/>
            <person name="Grigoriev I."/>
            <person name="Longcore J.E."/>
            <person name="James T.Y."/>
        </authorList>
    </citation>
    <scope>NUCLEOTIDE SEQUENCE</scope>
    <source>
        <strain evidence="2">JEL0379</strain>
    </source>
</reference>
<organism evidence="2 3">
    <name type="scientific">Geranomyces variabilis</name>
    <dbReference type="NCBI Taxonomy" id="109894"/>
    <lineage>
        <taxon>Eukaryota</taxon>
        <taxon>Fungi</taxon>
        <taxon>Fungi incertae sedis</taxon>
        <taxon>Chytridiomycota</taxon>
        <taxon>Chytridiomycota incertae sedis</taxon>
        <taxon>Chytridiomycetes</taxon>
        <taxon>Spizellomycetales</taxon>
        <taxon>Powellomycetaceae</taxon>
        <taxon>Geranomyces</taxon>
    </lineage>
</organism>
<feature type="region of interest" description="Disordered" evidence="1">
    <location>
        <begin position="108"/>
        <end position="130"/>
    </location>
</feature>
<comment type="caution">
    <text evidence="2">The sequence shown here is derived from an EMBL/GenBank/DDBJ whole genome shotgun (WGS) entry which is preliminary data.</text>
</comment>
<feature type="compositionally biased region" description="Low complexity" evidence="1">
    <location>
        <begin position="242"/>
        <end position="264"/>
    </location>
</feature>
<sequence>MSQLRRPSSIDTPLTDRILICRACGTDLPDSEKTFKRHLQKHCKAWLKLCRKPPQIDNVNIDKFFDPSSFRFYCQACPPNYSGRGRFDGCFKEIYDQSRHEWRKHKIYKDGMPGPDSPPSRASVVSRASAGGQENWEASKFYPPSAYPGLIRAGLVIPALNNYSGDGDSETMPSAPSSPPPPSPPPQQSHDEEEAVRPLGKRARNRPAEKSATNAASHKKGAGKKSAKAKASAREAPEAPARKSAASTARKAAVTTATIASLADPPAPATPAPQNHPYHHIPAELEYDLESPAWDPNWRPFDPDEERRRYQADMEQAHNGESADDSLPDWLSDSSGDEGRDETRGLLWTPRLWVPTKIHIAPCPPRPLPPDPAEEFYDAYGFEAPPRTLQRPPVVGKSAGASTSLAASTGPVSPTSAQDAVPTKRSRTKRQRDVDMSAAAQPPPSKRRRRTPESYSP</sequence>
<feature type="compositionally biased region" description="Low complexity" evidence="1">
    <location>
        <begin position="398"/>
        <end position="410"/>
    </location>
</feature>
<feature type="compositionally biased region" description="Low complexity" evidence="1">
    <location>
        <begin position="119"/>
        <end position="130"/>
    </location>
</feature>
<name>A0AAD5TE45_9FUNG</name>
<feature type="region of interest" description="Disordered" evidence="1">
    <location>
        <begin position="162"/>
        <end position="346"/>
    </location>
</feature>
<protein>
    <submittedName>
        <fullName evidence="2">Uncharacterized protein</fullName>
    </submittedName>
</protein>
<feature type="compositionally biased region" description="Basic residues" evidence="1">
    <location>
        <begin position="217"/>
        <end position="228"/>
    </location>
</feature>
<feature type="compositionally biased region" description="Basic and acidic residues" evidence="1">
    <location>
        <begin position="232"/>
        <end position="241"/>
    </location>
</feature>
<evidence type="ECO:0000256" key="1">
    <source>
        <dbReference type="SAM" id="MobiDB-lite"/>
    </source>
</evidence>